<dbReference type="EMBL" id="MU167216">
    <property type="protein sequence ID" value="KAG0150880.1"/>
    <property type="molecule type" value="Genomic_DNA"/>
</dbReference>
<proteinExistence type="predicted"/>
<dbReference type="PANTHER" id="PTHR43569">
    <property type="entry name" value="AMIDOHYDROLASE"/>
    <property type="match status" value="1"/>
</dbReference>
<dbReference type="PANTHER" id="PTHR43569:SF2">
    <property type="entry name" value="AMIDOHYDROLASE-RELATED DOMAIN-CONTAINING PROTEIN"/>
    <property type="match status" value="1"/>
</dbReference>
<organism evidence="2 3">
    <name type="scientific">Cronartium quercuum f. sp. fusiforme G11</name>
    <dbReference type="NCBI Taxonomy" id="708437"/>
    <lineage>
        <taxon>Eukaryota</taxon>
        <taxon>Fungi</taxon>
        <taxon>Dikarya</taxon>
        <taxon>Basidiomycota</taxon>
        <taxon>Pucciniomycotina</taxon>
        <taxon>Pucciniomycetes</taxon>
        <taxon>Pucciniales</taxon>
        <taxon>Coleosporiaceae</taxon>
        <taxon>Cronartium</taxon>
    </lineage>
</organism>
<gene>
    <name evidence="2" type="ORF">CROQUDRAFT_668230</name>
</gene>
<comment type="caution">
    <text evidence="2">The sequence shown here is derived from an EMBL/GenBank/DDBJ whole genome shotgun (WGS) entry which is preliminary data.</text>
</comment>
<evidence type="ECO:0000313" key="3">
    <source>
        <dbReference type="Proteomes" id="UP000886653"/>
    </source>
</evidence>
<feature type="compositionally biased region" description="Pro residues" evidence="1">
    <location>
        <begin position="1"/>
        <end position="10"/>
    </location>
</feature>
<feature type="region of interest" description="Disordered" evidence="1">
    <location>
        <begin position="1"/>
        <end position="33"/>
    </location>
</feature>
<name>A0A9P6TGM3_9BASI</name>
<dbReference type="AlphaFoldDB" id="A0A9P6TGM3"/>
<protein>
    <recommendedName>
        <fullName evidence="4">Amidohydrolase-related domain-containing protein</fullName>
    </recommendedName>
</protein>
<dbReference type="Gene3D" id="3.20.20.140">
    <property type="entry name" value="Metal-dependent hydrolases"/>
    <property type="match status" value="1"/>
</dbReference>
<dbReference type="InterPro" id="IPR032466">
    <property type="entry name" value="Metal_Hydrolase"/>
</dbReference>
<accession>A0A9P6TGM3</accession>
<dbReference type="SUPFAM" id="SSF51556">
    <property type="entry name" value="Metallo-dependent hydrolases"/>
    <property type="match status" value="1"/>
</dbReference>
<dbReference type="InterPro" id="IPR052350">
    <property type="entry name" value="Metallo-dep_Lactonases"/>
</dbReference>
<dbReference type="Proteomes" id="UP000886653">
    <property type="component" value="Unassembled WGS sequence"/>
</dbReference>
<reference evidence="2" key="1">
    <citation type="submission" date="2013-11" db="EMBL/GenBank/DDBJ databases">
        <title>Genome sequence of the fusiform rust pathogen reveals effectors for host alternation and coevolution with pine.</title>
        <authorList>
            <consortium name="DOE Joint Genome Institute"/>
            <person name="Smith K."/>
            <person name="Pendleton A."/>
            <person name="Kubisiak T."/>
            <person name="Anderson C."/>
            <person name="Salamov A."/>
            <person name="Aerts A."/>
            <person name="Riley R."/>
            <person name="Clum A."/>
            <person name="Lindquist E."/>
            <person name="Ence D."/>
            <person name="Campbell M."/>
            <person name="Kronenberg Z."/>
            <person name="Feau N."/>
            <person name="Dhillon B."/>
            <person name="Hamelin R."/>
            <person name="Burleigh J."/>
            <person name="Smith J."/>
            <person name="Yandell M."/>
            <person name="Nelson C."/>
            <person name="Grigoriev I."/>
            <person name="Davis J."/>
        </authorList>
    </citation>
    <scope>NUCLEOTIDE SEQUENCE</scope>
    <source>
        <strain evidence="2">G11</strain>
    </source>
</reference>
<evidence type="ECO:0000313" key="2">
    <source>
        <dbReference type="EMBL" id="KAG0150880.1"/>
    </source>
</evidence>
<feature type="compositionally biased region" description="Low complexity" evidence="1">
    <location>
        <begin position="16"/>
        <end position="25"/>
    </location>
</feature>
<evidence type="ECO:0008006" key="4">
    <source>
        <dbReference type="Google" id="ProtNLM"/>
    </source>
</evidence>
<evidence type="ECO:0000256" key="1">
    <source>
        <dbReference type="SAM" id="MobiDB-lite"/>
    </source>
</evidence>
<keyword evidence="3" id="KW-1185">Reference proteome</keyword>
<sequence length="447" mass="50091">MPPKKAPPSLPISAFSPTTPNSHHSSTPRRNTPLITIDAHVAFPLNRSSDHFPQLWNQSVSSLKESLKDLGSPINTEHEKSDPFRGFIYVHPQPLVSSSPSTSSKIHDQQQVGNQFGDKELISLENLDQIKNHLDSIEICPALAEVIWAPLTEGPEKLKKYLNQIRNQFKKDNKRKLIGCTYSIQSPSTVSRTSLINDHLIGSLRLLGDEGLSVEFLVEGNPDRSASNVLEEILECVAKVRDGQSAGKETKFLLCEMGKPEMISSHSLVPSSASYSSILSHLFSLSLFSNLSIKLSGLPLLIAPDLLSHACAYYTQYKRPYQQGRGYAVALQASNEDEPSIQADAIVEENSDRSEGEIAWRELKKRMKFYLEPILEAFGDHRIMYSSDFPAFGTLFGTDENTKVESWQANYYECQFEFYRECLSELGLEDEALDNVFGLNAREWYGL</sequence>
<dbReference type="OrthoDB" id="2135488at2759"/>